<dbReference type="EMBL" id="RCML01000426">
    <property type="protein sequence ID" value="KAG2977432.1"/>
    <property type="molecule type" value="Genomic_DNA"/>
</dbReference>
<dbReference type="EMBL" id="RCMI01000396">
    <property type="protein sequence ID" value="KAG2913307.1"/>
    <property type="molecule type" value="Genomic_DNA"/>
</dbReference>
<evidence type="ECO:0000313" key="2">
    <source>
        <dbReference type="EMBL" id="KAG2931317.1"/>
    </source>
</evidence>
<gene>
    <name evidence="1" type="ORF">PC115_g12122</name>
    <name evidence="2" type="ORF">PC117_g13493</name>
    <name evidence="3" type="ORF">PC118_g12885</name>
    <name evidence="4" type="ORF">PC129_g11188</name>
</gene>
<organism evidence="4 5">
    <name type="scientific">Phytophthora cactorum</name>
    <dbReference type="NCBI Taxonomy" id="29920"/>
    <lineage>
        <taxon>Eukaryota</taxon>
        <taxon>Sar</taxon>
        <taxon>Stramenopiles</taxon>
        <taxon>Oomycota</taxon>
        <taxon>Peronosporomycetes</taxon>
        <taxon>Peronosporales</taxon>
        <taxon>Peronosporaceae</taxon>
        <taxon>Phytophthora</taxon>
    </lineage>
</organism>
<dbReference type="AlphaFoldDB" id="A0A8T1I432"/>
<comment type="caution">
    <text evidence="4">The sequence shown here is derived from an EMBL/GenBank/DDBJ whole genome shotgun (WGS) entry which is preliminary data.</text>
</comment>
<name>A0A8T1I432_9STRA</name>
<evidence type="ECO:0000313" key="3">
    <source>
        <dbReference type="EMBL" id="KAG2977432.1"/>
    </source>
</evidence>
<dbReference type="Proteomes" id="UP000774804">
    <property type="component" value="Unassembled WGS sequence"/>
</dbReference>
<dbReference type="EMBL" id="RCMK01000396">
    <property type="protein sequence ID" value="KAG2931317.1"/>
    <property type="molecule type" value="Genomic_DNA"/>
</dbReference>
<dbReference type="Proteomes" id="UP000697107">
    <property type="component" value="Unassembled WGS sequence"/>
</dbReference>
<evidence type="ECO:0000313" key="5">
    <source>
        <dbReference type="Proteomes" id="UP000760860"/>
    </source>
</evidence>
<dbReference type="EMBL" id="RCMV01000388">
    <property type="protein sequence ID" value="KAG3217992.1"/>
    <property type="molecule type" value="Genomic_DNA"/>
</dbReference>
<protein>
    <submittedName>
        <fullName evidence="4">Uncharacterized protein</fullName>
    </submittedName>
</protein>
<reference evidence="4" key="1">
    <citation type="submission" date="2018-05" db="EMBL/GenBank/DDBJ databases">
        <title>Effector identification in a new, highly contiguous assembly of the strawberry crown rot pathogen Phytophthora cactorum.</title>
        <authorList>
            <person name="Armitage A.D."/>
            <person name="Nellist C.F."/>
            <person name="Bates H."/>
            <person name="Vickerstaff R.J."/>
            <person name="Harrison R.J."/>
        </authorList>
    </citation>
    <scope>NUCLEOTIDE SEQUENCE</scope>
    <source>
        <strain evidence="1">4032</strain>
        <strain evidence="2">4040</strain>
        <strain evidence="3">P415</strain>
        <strain evidence="4">P421</strain>
    </source>
</reference>
<dbReference type="Proteomes" id="UP000736787">
    <property type="component" value="Unassembled WGS sequence"/>
</dbReference>
<dbReference type="Proteomes" id="UP000760860">
    <property type="component" value="Unassembled WGS sequence"/>
</dbReference>
<accession>A0A8T1I432</accession>
<evidence type="ECO:0000313" key="1">
    <source>
        <dbReference type="EMBL" id="KAG2913307.1"/>
    </source>
</evidence>
<sequence>MATRGRTQPCKNRWRRRSVAKEIDVRSEMLDCSPWQKISTSPASQRAHPMLSLCCPAVHS</sequence>
<evidence type="ECO:0000313" key="4">
    <source>
        <dbReference type="EMBL" id="KAG3217992.1"/>
    </source>
</evidence>
<proteinExistence type="predicted"/>